<evidence type="ECO:0000313" key="2">
    <source>
        <dbReference type="Proteomes" id="UP001412067"/>
    </source>
</evidence>
<accession>A0ABR2M831</accession>
<dbReference type="Gene3D" id="3.30.870.10">
    <property type="entry name" value="Endonuclease Chain A"/>
    <property type="match status" value="1"/>
</dbReference>
<gene>
    <name evidence="1" type="ORF">KSP40_PGU009961</name>
</gene>
<comment type="caution">
    <text evidence="1">The sequence shown here is derived from an EMBL/GenBank/DDBJ whole genome shotgun (WGS) entry which is preliminary data.</text>
</comment>
<organism evidence="1 2">
    <name type="scientific">Platanthera guangdongensis</name>
    <dbReference type="NCBI Taxonomy" id="2320717"/>
    <lineage>
        <taxon>Eukaryota</taxon>
        <taxon>Viridiplantae</taxon>
        <taxon>Streptophyta</taxon>
        <taxon>Embryophyta</taxon>
        <taxon>Tracheophyta</taxon>
        <taxon>Spermatophyta</taxon>
        <taxon>Magnoliopsida</taxon>
        <taxon>Liliopsida</taxon>
        <taxon>Asparagales</taxon>
        <taxon>Orchidaceae</taxon>
        <taxon>Orchidoideae</taxon>
        <taxon>Orchideae</taxon>
        <taxon>Orchidinae</taxon>
        <taxon>Platanthera</taxon>
    </lineage>
</organism>
<protein>
    <submittedName>
        <fullName evidence="1">Uncharacterized protein</fullName>
    </submittedName>
</protein>
<dbReference type="Proteomes" id="UP001412067">
    <property type="component" value="Unassembled WGS sequence"/>
</dbReference>
<keyword evidence="2" id="KW-1185">Reference proteome</keyword>
<reference evidence="1 2" key="1">
    <citation type="journal article" date="2022" name="Nat. Plants">
        <title>Genomes of leafy and leafless Platanthera orchids illuminate the evolution of mycoheterotrophy.</title>
        <authorList>
            <person name="Li M.H."/>
            <person name="Liu K.W."/>
            <person name="Li Z."/>
            <person name="Lu H.C."/>
            <person name="Ye Q.L."/>
            <person name="Zhang D."/>
            <person name="Wang J.Y."/>
            <person name="Li Y.F."/>
            <person name="Zhong Z.M."/>
            <person name="Liu X."/>
            <person name="Yu X."/>
            <person name="Liu D.K."/>
            <person name="Tu X.D."/>
            <person name="Liu B."/>
            <person name="Hao Y."/>
            <person name="Liao X.Y."/>
            <person name="Jiang Y.T."/>
            <person name="Sun W.H."/>
            <person name="Chen J."/>
            <person name="Chen Y.Q."/>
            <person name="Ai Y."/>
            <person name="Zhai J.W."/>
            <person name="Wu S.S."/>
            <person name="Zhou Z."/>
            <person name="Hsiao Y.Y."/>
            <person name="Wu W.L."/>
            <person name="Chen Y.Y."/>
            <person name="Lin Y.F."/>
            <person name="Hsu J.L."/>
            <person name="Li C.Y."/>
            <person name="Wang Z.W."/>
            <person name="Zhao X."/>
            <person name="Zhong W.Y."/>
            <person name="Ma X.K."/>
            <person name="Ma L."/>
            <person name="Huang J."/>
            <person name="Chen G.Z."/>
            <person name="Huang M.Z."/>
            <person name="Huang L."/>
            <person name="Peng D.H."/>
            <person name="Luo Y.B."/>
            <person name="Zou S.Q."/>
            <person name="Chen S.P."/>
            <person name="Lan S."/>
            <person name="Tsai W.C."/>
            <person name="Van de Peer Y."/>
            <person name="Liu Z.J."/>
        </authorList>
    </citation>
    <scope>NUCLEOTIDE SEQUENCE [LARGE SCALE GENOMIC DNA]</scope>
    <source>
        <strain evidence="1">Lor288</strain>
    </source>
</reference>
<name>A0ABR2M831_9ASPA</name>
<proteinExistence type="predicted"/>
<evidence type="ECO:0000313" key="1">
    <source>
        <dbReference type="EMBL" id="KAK8960208.1"/>
    </source>
</evidence>
<dbReference type="EMBL" id="JBBWWR010000010">
    <property type="protein sequence ID" value="KAK8960208.1"/>
    <property type="molecule type" value="Genomic_DNA"/>
</dbReference>
<sequence length="95" mass="10583">MSSSNIKTKLVTTLCSHEKQDSSSSSEVIVRLPVPYQLPPQPNSPEDDSDALNFGSALEIACNAPFSVFSSPFSDVPWSWDRLYTKKDVYGRTWP</sequence>